<sequence>MYLIDAPYVSNFILIQKDNKFNTLKKIPISTLSNKLIKDISFYTVKTNNNVEVPLPILNGIYYIDLYINGIRYFSKDIEFRNLLYQLK</sequence>
<keyword evidence="2" id="KW-1185">Reference proteome</keyword>
<comment type="caution">
    <text evidence="1">The sequence shown here is derived from an EMBL/GenBank/DDBJ whole genome shotgun (WGS) entry which is preliminary data.</text>
</comment>
<reference evidence="1" key="1">
    <citation type="submission" date="2016-11" db="EMBL/GenBank/DDBJ databases">
        <authorList>
            <person name="Varghese N."/>
            <person name="Submissions S."/>
        </authorList>
    </citation>
    <scope>NUCLEOTIDE SEQUENCE [LARGE SCALE GENOMIC DNA]</scope>
    <source>
        <strain evidence="1">DSM 16785</strain>
    </source>
</reference>
<evidence type="ECO:0000313" key="2">
    <source>
        <dbReference type="Proteomes" id="UP000184334"/>
    </source>
</evidence>
<evidence type="ECO:0000313" key="1">
    <source>
        <dbReference type="EMBL" id="SHE83673.1"/>
    </source>
</evidence>
<gene>
    <name evidence="1" type="ORF">SAMN02745164_01245</name>
</gene>
<protein>
    <submittedName>
        <fullName evidence="1">Uncharacterized protein</fullName>
    </submittedName>
</protein>
<dbReference type="OrthoDB" id="9803907at2"/>
<dbReference type="AlphaFoldDB" id="A0A1M4WRJ2"/>
<organism evidence="1 2">
    <name type="scientific">Marinitoga hydrogenitolerans (strain DSM 16785 / JCM 12826 / AT1271)</name>
    <dbReference type="NCBI Taxonomy" id="1122195"/>
    <lineage>
        <taxon>Bacteria</taxon>
        <taxon>Thermotogati</taxon>
        <taxon>Thermotogota</taxon>
        <taxon>Thermotogae</taxon>
        <taxon>Petrotogales</taxon>
        <taxon>Petrotogaceae</taxon>
        <taxon>Marinitoga</taxon>
    </lineage>
</organism>
<dbReference type="STRING" id="1122195.SAMN02745164_01245"/>
<name>A0A1M4WRJ2_MARH1</name>
<dbReference type="Proteomes" id="UP000184334">
    <property type="component" value="Unassembled WGS sequence"/>
</dbReference>
<dbReference type="RefSeq" id="WP_072864567.1">
    <property type="nucleotide sequence ID" value="NZ_FQUI01000017.1"/>
</dbReference>
<accession>A0A1M4WRJ2</accession>
<proteinExistence type="predicted"/>
<dbReference type="EMBL" id="FQUI01000017">
    <property type="protein sequence ID" value="SHE83673.1"/>
    <property type="molecule type" value="Genomic_DNA"/>
</dbReference>